<proteinExistence type="inferred from homology"/>
<dbReference type="InterPro" id="IPR045864">
    <property type="entry name" value="aa-tRNA-synth_II/BPL/LPL"/>
</dbReference>
<dbReference type="SUPFAM" id="SSF52922">
    <property type="entry name" value="TK C-terminal domain-like"/>
    <property type="match status" value="1"/>
</dbReference>
<comment type="cofactor">
    <cofactor evidence="1">
        <name>thiamine diphosphate</name>
        <dbReference type="ChEBI" id="CHEBI:58937"/>
    </cofactor>
</comment>
<dbReference type="EC" id="1.2.4.4" evidence="3"/>
<organism evidence="7 8">
    <name type="scientific">Dermatophagoides pteronyssinus</name>
    <name type="common">European house dust mite</name>
    <dbReference type="NCBI Taxonomy" id="6956"/>
    <lineage>
        <taxon>Eukaryota</taxon>
        <taxon>Metazoa</taxon>
        <taxon>Ecdysozoa</taxon>
        <taxon>Arthropoda</taxon>
        <taxon>Chelicerata</taxon>
        <taxon>Arachnida</taxon>
        <taxon>Acari</taxon>
        <taxon>Acariformes</taxon>
        <taxon>Sarcoptiformes</taxon>
        <taxon>Astigmata</taxon>
        <taxon>Psoroptidia</taxon>
        <taxon>Analgoidea</taxon>
        <taxon>Pyroglyphidae</taxon>
        <taxon>Dermatophagoidinae</taxon>
        <taxon>Dermatophagoides</taxon>
    </lineage>
</organism>
<dbReference type="Pfam" id="PF02779">
    <property type="entry name" value="Transket_pyr"/>
    <property type="match status" value="1"/>
</dbReference>
<dbReference type="InterPro" id="IPR004143">
    <property type="entry name" value="BPL_LPL_catalytic"/>
</dbReference>
<dbReference type="CDD" id="cd07036">
    <property type="entry name" value="TPP_PYR_E1-PDHc-beta_like"/>
    <property type="match status" value="1"/>
</dbReference>
<evidence type="ECO:0000259" key="6">
    <source>
        <dbReference type="PROSITE" id="PS51733"/>
    </source>
</evidence>
<dbReference type="Gene3D" id="3.40.50.970">
    <property type="match status" value="1"/>
</dbReference>
<comment type="caution">
    <text evidence="7">The sequence shown here is derived from an EMBL/GenBank/DDBJ whole genome shotgun (WGS) entry which is preliminary data.</text>
</comment>
<sequence>MSFIKKKALINILVHFRKSNSKTSDYISFIIDSIQKSINNLYGLNRFVVYGVNESDLRTNTRLLSAKALLIITNNNLGNESDLSTWIKTINLDKLILNYEDLLQSSNSMKNFNHDYFVEKILTLIPPSPIAETEMKSPTIIMDNSNEMFLLDSRNNIFHIWPRVCSLKLKEFPGCEQFRSDSPSANDDIVYYLDNNRIDQLCRQQSTEIVNFNIQNYFDNLRTESIGRSLLFQNVTESTMKMANNVSKIDGIVAIANYQTTGLGRSDNQWLSPFGCAMFTINLHVPYASGLLSKITLIQHIASLSVIMALPSDELNVKIKWPNDILFMPSGSKLCGILVRSFSFEYHLNVQIGIGMNVSNRLPSVCLDEVIEHYNDQQMDSNKKLKPILRESMIARILNCFERLYHIIHRRKKMIKSILGRILITSINNSTAITKTSRTLSHFAFKPDTAAVSDGDTTRMNLFQAINNALEIALVSDPKAVIFGEDVSFGGVFRCTVNLQDKFGKDRIFNTPLCEQGIVGFGIGLAAAGATAIAEIQFADYIFPAFDQIVNEAAKFRYRSGNQFDCGGLTIRAPCGAVGHGALYHSQSVESYFAHCPGIKIVIPRGPIQAKGLLLSCIRDQNPCIFFEPKILYRLAVEQVPVKDYMLPLSKAEVLVEGDDVTLIGWGTQVHVLHEVCEMARDQLNTSCELIDLATIMPWDRETVINSVKKTGRAIVAHEAPLTAGFGAEIAATLQKECFLHLEAPILRVAGYDTPFPHVFEPFYLPDKWKCFEAIKKSINY</sequence>
<evidence type="ECO:0000256" key="5">
    <source>
        <dbReference type="ARBA" id="ARBA00051764"/>
    </source>
</evidence>
<reference evidence="7 8" key="1">
    <citation type="journal article" date="2018" name="J. Allergy Clin. Immunol.">
        <title>High-quality assembly of Dermatophagoides pteronyssinus genome and transcriptome reveals a wide range of novel allergens.</title>
        <authorList>
            <person name="Liu X.Y."/>
            <person name="Yang K.Y."/>
            <person name="Wang M.Q."/>
            <person name="Kwok J.S."/>
            <person name="Zeng X."/>
            <person name="Yang Z."/>
            <person name="Xiao X.J."/>
            <person name="Lau C.P."/>
            <person name="Li Y."/>
            <person name="Huang Z.M."/>
            <person name="Ba J.G."/>
            <person name="Yim A.K."/>
            <person name="Ouyang C.Y."/>
            <person name="Ngai S.M."/>
            <person name="Chan T.F."/>
            <person name="Leung E.L."/>
            <person name="Liu L."/>
            <person name="Liu Z.G."/>
            <person name="Tsui S.K."/>
        </authorList>
    </citation>
    <scope>NUCLEOTIDE SEQUENCE [LARGE SCALE GENOMIC DNA]</scope>
    <source>
        <strain evidence="7">Derp</strain>
    </source>
</reference>
<evidence type="ECO:0000256" key="3">
    <source>
        <dbReference type="ARBA" id="ARBA00012277"/>
    </source>
</evidence>
<dbReference type="InterPro" id="IPR033248">
    <property type="entry name" value="Transketolase_C"/>
</dbReference>
<comment type="catalytic activity">
    <reaction evidence="5">
        <text>N(6)-[(R)-lipoyl]-L-lysyl-[protein] + 3-methyl-2-oxobutanoate + H(+) = N(6)-[(R)-S(8)-2-methylpropanoyldihydrolipoyl]-L-lysyl-[protein] + CO2</text>
        <dbReference type="Rhea" id="RHEA:13457"/>
        <dbReference type="Rhea" id="RHEA-COMP:10474"/>
        <dbReference type="Rhea" id="RHEA-COMP:10497"/>
        <dbReference type="ChEBI" id="CHEBI:11851"/>
        <dbReference type="ChEBI" id="CHEBI:15378"/>
        <dbReference type="ChEBI" id="CHEBI:16526"/>
        <dbReference type="ChEBI" id="CHEBI:83099"/>
        <dbReference type="ChEBI" id="CHEBI:83142"/>
        <dbReference type="EC" id="1.2.4.4"/>
    </reaction>
    <physiologicalReaction direction="left-to-right" evidence="5">
        <dbReference type="Rhea" id="RHEA:13458"/>
    </physiologicalReaction>
</comment>
<dbReference type="PANTHER" id="PTHR42980:SF1">
    <property type="entry name" value="2-OXOISOVALERATE DEHYDROGENASE SUBUNIT BETA, MITOCHONDRIAL"/>
    <property type="match status" value="1"/>
</dbReference>
<reference evidence="7 8" key="2">
    <citation type="journal article" date="2022" name="Mol. Biol. Evol.">
        <title>Comparative Genomics Reveals Insights into the Divergent Evolution of Astigmatic Mites and Household Pest Adaptations.</title>
        <authorList>
            <person name="Xiong Q."/>
            <person name="Wan A.T."/>
            <person name="Liu X."/>
            <person name="Fung C.S."/>
            <person name="Xiao X."/>
            <person name="Malainual N."/>
            <person name="Hou J."/>
            <person name="Wang L."/>
            <person name="Wang M."/>
            <person name="Yang K.Y."/>
            <person name="Cui Y."/>
            <person name="Leung E.L."/>
            <person name="Nong W."/>
            <person name="Shin S.K."/>
            <person name="Au S.W."/>
            <person name="Jeong K.Y."/>
            <person name="Chew F.T."/>
            <person name="Hui J.H."/>
            <person name="Leung T.F."/>
            <person name="Tungtrongchitr A."/>
            <person name="Zhong N."/>
            <person name="Liu Z."/>
            <person name="Tsui S.K."/>
        </authorList>
    </citation>
    <scope>NUCLEOTIDE SEQUENCE [LARGE SCALE GENOMIC DNA]</scope>
    <source>
        <strain evidence="7">Derp</strain>
    </source>
</reference>
<protein>
    <recommendedName>
        <fullName evidence="3">3-methyl-2-oxobutanoate dehydrogenase (2-methylpropanoyl-transferring)</fullName>
        <ecNumber evidence="3">1.2.4.4</ecNumber>
    </recommendedName>
</protein>
<dbReference type="Pfam" id="PF02780">
    <property type="entry name" value="Transketolase_C"/>
    <property type="match status" value="1"/>
</dbReference>
<dbReference type="Proteomes" id="UP000887458">
    <property type="component" value="Unassembled WGS sequence"/>
</dbReference>
<evidence type="ECO:0000256" key="2">
    <source>
        <dbReference type="ARBA" id="ARBA00009934"/>
    </source>
</evidence>
<feature type="domain" description="BPL/LPL catalytic" evidence="6">
    <location>
        <begin position="215"/>
        <end position="409"/>
    </location>
</feature>
<comment type="similarity">
    <text evidence="2">Belongs to the biotin--protein ligase family.</text>
</comment>
<dbReference type="NCBIfam" id="TIGR00121">
    <property type="entry name" value="birA_ligase"/>
    <property type="match status" value="1"/>
</dbReference>
<keyword evidence="4" id="KW-0560">Oxidoreductase</keyword>
<dbReference type="InterPro" id="IPR009014">
    <property type="entry name" value="Transketo_C/PFOR_II"/>
</dbReference>
<evidence type="ECO:0000313" key="7">
    <source>
        <dbReference type="EMBL" id="KAH9413566.1"/>
    </source>
</evidence>
<dbReference type="InterPro" id="IPR005475">
    <property type="entry name" value="Transketolase-like_Pyr-bd"/>
</dbReference>
<dbReference type="PANTHER" id="PTHR42980">
    <property type="entry name" value="2-OXOISOVALERATE DEHYDROGENASE SUBUNIT BETA-RELATED"/>
    <property type="match status" value="1"/>
</dbReference>
<evidence type="ECO:0000256" key="4">
    <source>
        <dbReference type="ARBA" id="ARBA00023002"/>
    </source>
</evidence>
<dbReference type="InterPro" id="IPR029061">
    <property type="entry name" value="THDP-binding"/>
</dbReference>
<gene>
    <name evidence="7" type="ORF">DERP_009267</name>
</gene>
<dbReference type="SUPFAM" id="SSF55681">
    <property type="entry name" value="Class II aaRS and biotin synthetases"/>
    <property type="match status" value="1"/>
</dbReference>
<evidence type="ECO:0000256" key="1">
    <source>
        <dbReference type="ARBA" id="ARBA00001964"/>
    </source>
</evidence>
<keyword evidence="8" id="KW-1185">Reference proteome</keyword>
<dbReference type="Gene3D" id="3.30.930.10">
    <property type="entry name" value="Bira Bifunctional Protein, Domain 2"/>
    <property type="match status" value="1"/>
</dbReference>
<accession>A0ABQ8ITC7</accession>
<dbReference type="Gene3D" id="3.40.50.920">
    <property type="match status" value="1"/>
</dbReference>
<name>A0ABQ8ITC7_DERPT</name>
<dbReference type="SMART" id="SM00861">
    <property type="entry name" value="Transket_pyr"/>
    <property type="match status" value="1"/>
</dbReference>
<dbReference type="Pfam" id="PF03099">
    <property type="entry name" value="BPL_LplA_LipB"/>
    <property type="match status" value="1"/>
</dbReference>
<dbReference type="InterPro" id="IPR004408">
    <property type="entry name" value="Biotin_CoA_COase_ligase"/>
</dbReference>
<dbReference type="PROSITE" id="PS51733">
    <property type="entry name" value="BPL_LPL_CATALYTIC"/>
    <property type="match status" value="1"/>
</dbReference>
<evidence type="ECO:0000313" key="8">
    <source>
        <dbReference type="Proteomes" id="UP000887458"/>
    </source>
</evidence>
<dbReference type="EMBL" id="NJHN03000120">
    <property type="protein sequence ID" value="KAH9413566.1"/>
    <property type="molecule type" value="Genomic_DNA"/>
</dbReference>
<dbReference type="SUPFAM" id="SSF52518">
    <property type="entry name" value="Thiamin diphosphate-binding fold (THDP-binding)"/>
    <property type="match status" value="1"/>
</dbReference>